<dbReference type="STRING" id="1423775.FD03_GL002533"/>
<dbReference type="OrthoDB" id="2300596at2"/>
<dbReference type="RefSeq" id="WP_025024726.1">
    <property type="nucleotide sequence ID" value="NZ_BCWC01000004.1"/>
</dbReference>
<evidence type="ECO:0000313" key="1">
    <source>
        <dbReference type="EMBL" id="KRK78755.1"/>
    </source>
</evidence>
<proteinExistence type="predicted"/>
<comment type="caution">
    <text evidence="1">The sequence shown here is derived from an EMBL/GenBank/DDBJ whole genome shotgun (WGS) entry which is preliminary data.</text>
</comment>
<reference evidence="1 2" key="1">
    <citation type="journal article" date="2015" name="Genome Announc.">
        <title>Expanding the biotechnology potential of lactobacilli through comparative genomics of 213 strains and associated genera.</title>
        <authorList>
            <person name="Sun Z."/>
            <person name="Harris H.M."/>
            <person name="McCann A."/>
            <person name="Guo C."/>
            <person name="Argimon S."/>
            <person name="Zhang W."/>
            <person name="Yang X."/>
            <person name="Jeffery I.B."/>
            <person name="Cooney J.C."/>
            <person name="Kagawa T.F."/>
            <person name="Liu W."/>
            <person name="Song Y."/>
            <person name="Salvetti E."/>
            <person name="Wrobel A."/>
            <person name="Rasinkangas P."/>
            <person name="Parkhill J."/>
            <person name="Rea M.C."/>
            <person name="O'Sullivan O."/>
            <person name="Ritari J."/>
            <person name="Douillard F.P."/>
            <person name="Paul Ross R."/>
            <person name="Yang R."/>
            <person name="Briner A.E."/>
            <person name="Felis G.E."/>
            <person name="de Vos W.M."/>
            <person name="Barrangou R."/>
            <person name="Klaenhammer T.R."/>
            <person name="Caufield P.W."/>
            <person name="Cui Y."/>
            <person name="Zhang H."/>
            <person name="O'Toole P.W."/>
        </authorList>
    </citation>
    <scope>NUCLEOTIDE SEQUENCE [LARGE SCALE GENOMIC DNA]</scope>
    <source>
        <strain evidence="1 2">DSM 19682</strain>
    </source>
</reference>
<protein>
    <submittedName>
        <fullName evidence="1">Uncharacterized protein</fullName>
    </submittedName>
</protein>
<dbReference type="EMBL" id="AZDZ01000022">
    <property type="protein sequence ID" value="KRK78755.1"/>
    <property type="molecule type" value="Genomic_DNA"/>
</dbReference>
<dbReference type="AlphaFoldDB" id="A0A0R1KBB6"/>
<name>A0A0R1KBB6_9LACO</name>
<dbReference type="PATRIC" id="fig|1423775.4.peg.2577"/>
<evidence type="ECO:0000313" key="2">
    <source>
        <dbReference type="Proteomes" id="UP000051248"/>
    </source>
</evidence>
<gene>
    <name evidence="1" type="ORF">FD03_GL002533</name>
</gene>
<sequence length="59" mass="6596">MQETGWDLETIESQPFFVLSEILNDKRELHNPNNDVGPLSLTDFIQSGGISSIYEKGGK</sequence>
<accession>A0A0R1KBB6</accession>
<organism evidence="1 2">
    <name type="scientific">Companilactobacillus nodensis DSM 19682 = JCM 14932 = NBRC 107160</name>
    <dbReference type="NCBI Taxonomy" id="1423775"/>
    <lineage>
        <taxon>Bacteria</taxon>
        <taxon>Bacillati</taxon>
        <taxon>Bacillota</taxon>
        <taxon>Bacilli</taxon>
        <taxon>Lactobacillales</taxon>
        <taxon>Lactobacillaceae</taxon>
        <taxon>Companilactobacillus</taxon>
    </lineage>
</organism>
<keyword evidence="2" id="KW-1185">Reference proteome</keyword>
<dbReference type="Proteomes" id="UP000051248">
    <property type="component" value="Unassembled WGS sequence"/>
</dbReference>